<reference evidence="7" key="1">
    <citation type="submission" date="2016-07" db="EMBL/GenBank/DDBJ databases">
        <authorList>
            <person name="Florea S."/>
            <person name="Webb J.S."/>
            <person name="Jaromczyk J."/>
            <person name="Schardl C.L."/>
        </authorList>
    </citation>
    <scope>NUCLEOTIDE SEQUENCE [LARGE SCALE GENOMIC DNA]</scope>
    <source>
        <strain evidence="7">KCTC 42131</strain>
    </source>
</reference>
<dbReference type="Pfam" id="PF04191">
    <property type="entry name" value="PEMT"/>
    <property type="match status" value="1"/>
</dbReference>
<dbReference type="GO" id="GO:0016740">
    <property type="term" value="F:transferase activity"/>
    <property type="evidence" value="ECO:0007669"/>
    <property type="project" value="UniProtKB-ARBA"/>
</dbReference>
<name>A0A1E8CK47_9GAMM</name>
<keyword evidence="2 5" id="KW-0812">Transmembrane</keyword>
<evidence type="ECO:0000256" key="5">
    <source>
        <dbReference type="SAM" id="Phobius"/>
    </source>
</evidence>
<accession>A0A1E8CK47</accession>
<dbReference type="AlphaFoldDB" id="A0A1E8CK47"/>
<evidence type="ECO:0000256" key="1">
    <source>
        <dbReference type="ARBA" id="ARBA00004127"/>
    </source>
</evidence>
<dbReference type="GO" id="GO:0012505">
    <property type="term" value="C:endomembrane system"/>
    <property type="evidence" value="ECO:0007669"/>
    <property type="project" value="UniProtKB-SubCell"/>
</dbReference>
<dbReference type="OrthoDB" id="9811969at2"/>
<evidence type="ECO:0000256" key="3">
    <source>
        <dbReference type="ARBA" id="ARBA00022989"/>
    </source>
</evidence>
<feature type="transmembrane region" description="Helical" evidence="5">
    <location>
        <begin position="12"/>
        <end position="31"/>
    </location>
</feature>
<comment type="subcellular location">
    <subcellularLocation>
        <location evidence="1">Endomembrane system</location>
        <topology evidence="1">Multi-pass membrane protein</topology>
    </subcellularLocation>
</comment>
<evidence type="ECO:0000313" key="7">
    <source>
        <dbReference type="Proteomes" id="UP000175669"/>
    </source>
</evidence>
<dbReference type="STRING" id="1524254.PHACT_06225"/>
<feature type="transmembrane region" description="Helical" evidence="5">
    <location>
        <begin position="37"/>
        <end position="60"/>
    </location>
</feature>
<keyword evidence="4 5" id="KW-0472">Membrane</keyword>
<evidence type="ECO:0000256" key="4">
    <source>
        <dbReference type="ARBA" id="ARBA00023136"/>
    </source>
</evidence>
<dbReference type="PANTHER" id="PTHR12714:SF24">
    <property type="entry name" value="SLR1182 PROTEIN"/>
    <property type="match status" value="1"/>
</dbReference>
<sequence length="153" mass="17245">MKSLELKIPPPLVALLCVLLMWYMQGFYPLSWLTAAWVLPLAIALALVGIAVASLGANAFRRAHTTVHPLHPEQTSRLVTGGIYQRTRNPMYLGMAIVLLGVALYLADITAYLGLALFVRFISRYQIEPEERVLLEKFGAEFEAYQAQVRRWL</sequence>
<comment type="caution">
    <text evidence="6">The sequence shown here is derived from an EMBL/GenBank/DDBJ whole genome shotgun (WGS) entry which is preliminary data.</text>
</comment>
<dbReference type="InterPro" id="IPR007318">
    <property type="entry name" value="Phopholipid_MeTrfase"/>
</dbReference>
<feature type="transmembrane region" description="Helical" evidence="5">
    <location>
        <begin position="92"/>
        <end position="119"/>
    </location>
</feature>
<dbReference type="Proteomes" id="UP000175669">
    <property type="component" value="Unassembled WGS sequence"/>
</dbReference>
<dbReference type="Gene3D" id="1.20.120.1630">
    <property type="match status" value="1"/>
</dbReference>
<dbReference type="PANTHER" id="PTHR12714">
    <property type="entry name" value="PROTEIN-S ISOPRENYLCYSTEINE O-METHYLTRANSFERASE"/>
    <property type="match status" value="1"/>
</dbReference>
<keyword evidence="3 5" id="KW-1133">Transmembrane helix</keyword>
<organism evidence="6 7">
    <name type="scientific">Pseudohongiella acticola</name>
    <dbReference type="NCBI Taxonomy" id="1524254"/>
    <lineage>
        <taxon>Bacteria</taxon>
        <taxon>Pseudomonadati</taxon>
        <taxon>Pseudomonadota</taxon>
        <taxon>Gammaproteobacteria</taxon>
        <taxon>Pseudomonadales</taxon>
        <taxon>Pseudohongiellaceae</taxon>
        <taxon>Pseudohongiella</taxon>
    </lineage>
</organism>
<keyword evidence="7" id="KW-1185">Reference proteome</keyword>
<evidence type="ECO:0008006" key="8">
    <source>
        <dbReference type="Google" id="ProtNLM"/>
    </source>
</evidence>
<dbReference type="EMBL" id="MASR01000001">
    <property type="protein sequence ID" value="OFE12784.1"/>
    <property type="molecule type" value="Genomic_DNA"/>
</dbReference>
<gene>
    <name evidence="6" type="ORF">PHACT_06225</name>
</gene>
<proteinExistence type="predicted"/>
<dbReference type="RefSeq" id="WP_070116393.1">
    <property type="nucleotide sequence ID" value="NZ_MASR01000001.1"/>
</dbReference>
<evidence type="ECO:0000313" key="6">
    <source>
        <dbReference type="EMBL" id="OFE12784.1"/>
    </source>
</evidence>
<evidence type="ECO:0000256" key="2">
    <source>
        <dbReference type="ARBA" id="ARBA00022692"/>
    </source>
</evidence>
<protein>
    <recommendedName>
        <fullName evidence="8">Protein-S-isoprenylcysteine methyltransferase</fullName>
    </recommendedName>
</protein>